<evidence type="ECO:0000313" key="3">
    <source>
        <dbReference type="EMBL" id="GKT23581.1"/>
    </source>
</evidence>
<sequence>MKIVHVPTPCKFVEAMEEAKKTYKLVFALFTGEKAADGSSWCPDCVRADPIIKKHLETLPDVCLLECAVKRSEYKGNPKYPYRCGKFRVAGGIPTLHWVNAPSGFDVPPVGEKDCSNDEMVKMWVSFVKESISK</sequence>
<evidence type="ECO:0000313" key="4">
    <source>
        <dbReference type="Proteomes" id="UP001057375"/>
    </source>
</evidence>
<dbReference type="Pfam" id="PF06110">
    <property type="entry name" value="TXD17-like_Trx"/>
    <property type="match status" value="1"/>
</dbReference>
<dbReference type="EMBL" id="BQXS01012473">
    <property type="protein sequence ID" value="GKT23581.1"/>
    <property type="molecule type" value="Genomic_DNA"/>
</dbReference>
<comment type="similarity">
    <text evidence="1">Belongs to the thioredoxin family.</text>
</comment>
<dbReference type="InterPro" id="IPR010357">
    <property type="entry name" value="TXNDC17_dom"/>
</dbReference>
<evidence type="ECO:0000259" key="2">
    <source>
        <dbReference type="Pfam" id="PF06110"/>
    </source>
</evidence>
<gene>
    <name evidence="3" type="ORF">ADUPG1_012472</name>
</gene>
<dbReference type="InterPro" id="IPR036249">
    <property type="entry name" value="Thioredoxin-like_sf"/>
</dbReference>
<protein>
    <recommendedName>
        <fullName evidence="2">Thioredoxin domain-containing protein</fullName>
    </recommendedName>
</protein>
<proteinExistence type="inferred from homology"/>
<comment type="caution">
    <text evidence="3">The sequence shown here is derived from an EMBL/GenBank/DDBJ whole genome shotgun (WGS) entry which is preliminary data.</text>
</comment>
<dbReference type="SUPFAM" id="SSF52833">
    <property type="entry name" value="Thioredoxin-like"/>
    <property type="match status" value="1"/>
</dbReference>
<dbReference type="Gene3D" id="3.40.30.10">
    <property type="entry name" value="Glutaredoxin"/>
    <property type="match status" value="1"/>
</dbReference>
<dbReference type="PANTHER" id="PTHR12452">
    <property type="entry name" value="42-9-9 PROTEIN-RELATED"/>
    <property type="match status" value="1"/>
</dbReference>
<organism evidence="3 4">
    <name type="scientific">Aduncisulcus paluster</name>
    <dbReference type="NCBI Taxonomy" id="2918883"/>
    <lineage>
        <taxon>Eukaryota</taxon>
        <taxon>Metamonada</taxon>
        <taxon>Carpediemonas-like organisms</taxon>
        <taxon>Aduncisulcus</taxon>
    </lineage>
</organism>
<feature type="domain" description="Thioredoxin" evidence="2">
    <location>
        <begin position="12"/>
        <end position="123"/>
    </location>
</feature>
<evidence type="ECO:0000256" key="1">
    <source>
        <dbReference type="ARBA" id="ARBA00008987"/>
    </source>
</evidence>
<reference evidence="3" key="1">
    <citation type="submission" date="2022-03" db="EMBL/GenBank/DDBJ databases">
        <title>Draft genome sequence of Aduncisulcus paluster, a free-living microaerophilic Fornicata.</title>
        <authorList>
            <person name="Yuyama I."/>
            <person name="Kume K."/>
            <person name="Tamura T."/>
            <person name="Inagaki Y."/>
            <person name="Hashimoto T."/>
        </authorList>
    </citation>
    <scope>NUCLEOTIDE SEQUENCE</scope>
    <source>
        <strain evidence="3">NY0171</strain>
    </source>
</reference>
<dbReference type="Proteomes" id="UP001057375">
    <property type="component" value="Unassembled WGS sequence"/>
</dbReference>
<name>A0ABQ5K2W1_9EUKA</name>
<dbReference type="InterPro" id="IPR045108">
    <property type="entry name" value="TXNDC17-like"/>
</dbReference>
<dbReference type="PANTHER" id="PTHR12452:SF0">
    <property type="entry name" value="THIOREDOXIN DOMAIN-CONTAINING PROTEIN 17"/>
    <property type="match status" value="1"/>
</dbReference>
<keyword evidence="4" id="KW-1185">Reference proteome</keyword>
<accession>A0ABQ5K2W1</accession>